<dbReference type="Pfam" id="PF00034">
    <property type="entry name" value="Cytochrom_C"/>
    <property type="match status" value="1"/>
</dbReference>
<dbReference type="Gene3D" id="1.10.760.10">
    <property type="entry name" value="Cytochrome c-like domain"/>
    <property type="match status" value="2"/>
</dbReference>
<proteinExistence type="predicted"/>
<dbReference type="PROSITE" id="PS51007">
    <property type="entry name" value="CYTC"/>
    <property type="match status" value="2"/>
</dbReference>
<organism evidence="7 8">
    <name type="scientific">Sphingomonas sediminicola</name>
    <dbReference type="NCBI Taxonomy" id="386874"/>
    <lineage>
        <taxon>Bacteria</taxon>
        <taxon>Pseudomonadati</taxon>
        <taxon>Pseudomonadota</taxon>
        <taxon>Alphaproteobacteria</taxon>
        <taxon>Sphingomonadales</taxon>
        <taxon>Sphingomonadaceae</taxon>
        <taxon>Sphingomonas</taxon>
    </lineage>
</organism>
<gene>
    <name evidence="7" type="ORF">H9L14_11230</name>
</gene>
<keyword evidence="3 4" id="KW-0408">Iron</keyword>
<dbReference type="InterPro" id="IPR009056">
    <property type="entry name" value="Cyt_c-like_dom"/>
</dbReference>
<feature type="region of interest" description="Disordered" evidence="5">
    <location>
        <begin position="96"/>
        <end position="117"/>
    </location>
</feature>
<reference evidence="7 8" key="1">
    <citation type="submission" date="2020-08" db="EMBL/GenBank/DDBJ databases">
        <title>Genome sequence of Sphingomonas sediminicola KACC 15039T.</title>
        <authorList>
            <person name="Hyun D.-W."/>
            <person name="Bae J.-W."/>
        </authorList>
    </citation>
    <scope>NUCLEOTIDE SEQUENCE [LARGE SCALE GENOMIC DNA]</scope>
    <source>
        <strain evidence="7 8">KACC 15039</strain>
    </source>
</reference>
<name>A0ABX6T714_9SPHN</name>
<evidence type="ECO:0000313" key="7">
    <source>
        <dbReference type="EMBL" id="QNP45211.1"/>
    </source>
</evidence>
<accession>A0ABX6T714</accession>
<protein>
    <submittedName>
        <fullName evidence="7">C-type cytochrome</fullName>
    </submittedName>
</protein>
<keyword evidence="2 4" id="KW-0479">Metal-binding</keyword>
<feature type="domain" description="Cytochrome c" evidence="6">
    <location>
        <begin position="1"/>
        <end position="96"/>
    </location>
</feature>
<evidence type="ECO:0000256" key="3">
    <source>
        <dbReference type="ARBA" id="ARBA00023004"/>
    </source>
</evidence>
<dbReference type="EMBL" id="CP060782">
    <property type="protein sequence ID" value="QNP45211.1"/>
    <property type="molecule type" value="Genomic_DNA"/>
</dbReference>
<dbReference type="Pfam" id="PF13442">
    <property type="entry name" value="Cytochrome_CBB3"/>
    <property type="match status" value="1"/>
</dbReference>
<evidence type="ECO:0000256" key="4">
    <source>
        <dbReference type="PROSITE-ProRule" id="PRU00433"/>
    </source>
</evidence>
<sequence>MRTHGERLSRVLGCRGCHGKDLQGQNWDNDPKGYGVLWASNLTRAIPAMTDAQLRDVLTKGIHPRRRDLWLMPSQMFQHLSSADVDALIAHLRSVKPAGEATPDPRPGPRALSQIRSGEVKPAAALVRERRDMLPFDAGPSHGLGRYITEVTCVECHGTKLEGRHDEEGSTPDLVVASGYSRAEFDTLLIKGIPSGGRKLKNPLMGQVARSRFSHLTPHERDAVYAYLKARAERPQ</sequence>
<keyword evidence="8" id="KW-1185">Reference proteome</keyword>
<dbReference type="SUPFAM" id="SSF46626">
    <property type="entry name" value="Cytochrome c"/>
    <property type="match status" value="2"/>
</dbReference>
<keyword evidence="1 4" id="KW-0349">Heme</keyword>
<dbReference type="InterPro" id="IPR036909">
    <property type="entry name" value="Cyt_c-like_dom_sf"/>
</dbReference>
<evidence type="ECO:0000259" key="6">
    <source>
        <dbReference type="PROSITE" id="PS51007"/>
    </source>
</evidence>
<evidence type="ECO:0000256" key="2">
    <source>
        <dbReference type="ARBA" id="ARBA00022723"/>
    </source>
</evidence>
<evidence type="ECO:0000256" key="5">
    <source>
        <dbReference type="SAM" id="MobiDB-lite"/>
    </source>
</evidence>
<evidence type="ECO:0000256" key="1">
    <source>
        <dbReference type="ARBA" id="ARBA00022617"/>
    </source>
</evidence>
<evidence type="ECO:0000313" key="8">
    <source>
        <dbReference type="Proteomes" id="UP000516105"/>
    </source>
</evidence>
<dbReference type="Proteomes" id="UP000516105">
    <property type="component" value="Chromosome"/>
</dbReference>
<feature type="domain" description="Cytochrome c" evidence="6">
    <location>
        <begin position="138"/>
        <end position="232"/>
    </location>
</feature>